<dbReference type="RefSeq" id="WP_229353883.1">
    <property type="nucleotide sequence ID" value="NZ_BAABAO010000005.1"/>
</dbReference>
<keyword evidence="4" id="KW-1185">Reference proteome</keyword>
<gene>
    <name evidence="3" type="ORF">GCM10022250_18950</name>
</gene>
<protein>
    <recommendedName>
        <fullName evidence="2">PA14 domain-containing protein</fullName>
    </recommendedName>
</protein>
<dbReference type="SMART" id="SM00710">
    <property type="entry name" value="PbH1"/>
    <property type="match status" value="7"/>
</dbReference>
<feature type="signal peptide" evidence="1">
    <location>
        <begin position="1"/>
        <end position="17"/>
    </location>
</feature>
<dbReference type="Gene3D" id="2.60.120.380">
    <property type="match status" value="1"/>
</dbReference>
<evidence type="ECO:0000256" key="1">
    <source>
        <dbReference type="SAM" id="SignalP"/>
    </source>
</evidence>
<dbReference type="NCBIfam" id="NF033708">
    <property type="entry name" value="T9SS_Cterm_ChiA"/>
    <property type="match status" value="1"/>
</dbReference>
<dbReference type="Pfam" id="PF07691">
    <property type="entry name" value="PA14"/>
    <property type="match status" value="1"/>
</dbReference>
<dbReference type="EMBL" id="BAABAO010000005">
    <property type="protein sequence ID" value="GAA4129333.1"/>
    <property type="molecule type" value="Genomic_DNA"/>
</dbReference>
<feature type="chain" id="PRO_5046806810" description="PA14 domain-containing protein" evidence="1">
    <location>
        <begin position="18"/>
        <end position="1361"/>
    </location>
</feature>
<dbReference type="InterPro" id="IPR006626">
    <property type="entry name" value="PbH1"/>
</dbReference>
<evidence type="ECO:0000313" key="3">
    <source>
        <dbReference type="EMBL" id="GAA4129333.1"/>
    </source>
</evidence>
<reference evidence="4" key="1">
    <citation type="journal article" date="2019" name="Int. J. Syst. Evol. Microbiol.">
        <title>The Global Catalogue of Microorganisms (GCM) 10K type strain sequencing project: providing services to taxonomists for standard genome sequencing and annotation.</title>
        <authorList>
            <consortium name="The Broad Institute Genomics Platform"/>
            <consortium name="The Broad Institute Genome Sequencing Center for Infectious Disease"/>
            <person name="Wu L."/>
            <person name="Ma J."/>
        </authorList>
    </citation>
    <scope>NUCLEOTIDE SEQUENCE [LARGE SCALE GENOMIC DNA]</scope>
    <source>
        <strain evidence="4">JCM 17386</strain>
    </source>
</reference>
<dbReference type="PROSITE" id="PS51820">
    <property type="entry name" value="PA14"/>
    <property type="match status" value="1"/>
</dbReference>
<dbReference type="InterPro" id="IPR037524">
    <property type="entry name" value="PA14/GLEYA"/>
</dbReference>
<evidence type="ECO:0000259" key="2">
    <source>
        <dbReference type="PROSITE" id="PS51820"/>
    </source>
</evidence>
<accession>A0ABP7Y1P5</accession>
<feature type="domain" description="PA14" evidence="2">
    <location>
        <begin position="549"/>
        <end position="689"/>
    </location>
</feature>
<dbReference type="InterPro" id="IPR011658">
    <property type="entry name" value="PA14_dom"/>
</dbReference>
<dbReference type="Proteomes" id="UP001501333">
    <property type="component" value="Unassembled WGS sequence"/>
</dbReference>
<proteinExistence type="predicted"/>
<comment type="caution">
    <text evidence="3">The sequence shown here is derived from an EMBL/GenBank/DDBJ whole genome shotgun (WGS) entry which is preliminary data.</text>
</comment>
<sequence>MKKTLLLFLLLPFFGFAQQLSGDIVISSANTDANFRTLALAIDQIYARGVSGPVRFLLDENQNLTSLLTINAIPNTSPTNTFTIKPNTGKNITITTTMASASSGIPAVIRFNGTNNVIIDGSNSTLNTKNLTLINTDNLGYTARSVIWIASNGSTGSTNITVKNTNLRFVNRNDGITLLTGVYSGGNGLGANNSLGENDNNGANSNISIINNETFNVKDGVNINGNASTSPTGWKIQGNKIGTTTAAEKPIRAIFLSNALNYEISGNTLSGIRNTVNVNNDCAAIVLLGNSTGSVSGNYINDIVNTQHNNAKYSAGILVKTSGTTNITNNIISNVYNTTADSNNYNYYNRAHSIFIYSGSATNVYYNTLIASGAPTGTTSASCLYTEGGSGINIKNNIFVNLQSNEQYAIFLNGGTLSQISNNDYYVNSSTNKFLNRISGTLYAATTAGTVPTNWNSAVGDSNSQTFLPTFVTPGTDYHIQDVAVNNNLSGVAIAGITTDIDGDARVKPYMGADEVVKCIPAGDQTSFGSESWIGYVYSFTGNTAPNPTYNTLPTGTTYLGTVTEATRNFDRNVADGAVNGATRNFCDAAPSDRFFVRYKMTANIAETGQYNFMLGSDDGIRLYIDGIKVFERWNQHSYIVDSFLYNFTTTGNHQFILEYFELDGSSRAAISFGAIKGDQALPYGINSWNVYGLTKNDLNLSNTVYAGYYVDSNVNVDSRNYWPVTKSPYAATNWQGAPMPDDNFTVSYRRQGFPCGTYRIELANSDDATQIYMNDSATPLFTQSGYTNTAAYINGGATYVLNSTSKIEVRLREDGGNANVAVNFVRVLTPYTGSETIGPNTSIVISSPTVTLGSDIQVCSCTVNSGSTFNVPSDRTLTVDEDINILGTGKLVILSGGSLLQTSTSKTMFSGNIATSFQVQRIATVRRYDATYWSSPVTNSSFTLNTLSPDTLFDKYLYYNPNASWVIDPYGTMVMETGKGYSVRAPQPFDANTAAPFTAVFKGTPNNGDIAHVVVANKFNLVGNPYPSAISATALINGNTNLGTLYFWTHNSSPVYNPADSKYYYNNADFAAFNLTGFIGTSSGATLNGQPFEGYIAAGQGFLAKPKTGTLNFNNTMRIAAKNKQFYKSNESGELEKNRLWLNFSNELGAFKQALVGYIEGATNSFDINYDANTLGSNTSADFYSINESNNMTIQGRALPFDDKDIVPLGYKTATAGEYTIAIDHADGFFDTQNVYLEDLTIGKTINLRTENYKFTTEAGTFTNRFNLRYTSKTLGTGDFENAENTLMVSVKSKIVKVTATKENIKEVQIYNIGGQLVYTKNKVDSNELQISNLPSGNQVLLVKVVLENGSEVSKKIIFN</sequence>
<organism evidence="3 4">
    <name type="scientific">Flavobacterium chungbukense</name>
    <dbReference type="NCBI Taxonomy" id="877464"/>
    <lineage>
        <taxon>Bacteria</taxon>
        <taxon>Pseudomonadati</taxon>
        <taxon>Bacteroidota</taxon>
        <taxon>Flavobacteriia</taxon>
        <taxon>Flavobacteriales</taxon>
        <taxon>Flavobacteriaceae</taxon>
        <taxon>Flavobacterium</taxon>
    </lineage>
</organism>
<keyword evidence="1" id="KW-0732">Signal</keyword>
<name>A0ABP7Y1P5_9FLAO</name>
<evidence type="ECO:0000313" key="4">
    <source>
        <dbReference type="Proteomes" id="UP001501333"/>
    </source>
</evidence>